<proteinExistence type="predicted"/>
<keyword evidence="1" id="KW-0175">Coiled coil</keyword>
<dbReference type="AlphaFoldDB" id="A0A182Q2H2"/>
<feature type="coiled-coil region" evidence="1">
    <location>
        <begin position="26"/>
        <end position="53"/>
    </location>
</feature>
<feature type="compositionally biased region" description="Basic residues" evidence="2">
    <location>
        <begin position="704"/>
        <end position="714"/>
    </location>
</feature>
<dbReference type="EnsemblMetazoa" id="AFAF001781-RA">
    <property type="protein sequence ID" value="AFAF001781-PA"/>
    <property type="gene ID" value="AFAF001781"/>
</dbReference>
<evidence type="ECO:0000313" key="3">
    <source>
        <dbReference type="EnsemblMetazoa" id="AFAF001781-PA"/>
    </source>
</evidence>
<feature type="region of interest" description="Disordered" evidence="2">
    <location>
        <begin position="515"/>
        <end position="562"/>
    </location>
</feature>
<feature type="region of interest" description="Disordered" evidence="2">
    <location>
        <begin position="688"/>
        <end position="714"/>
    </location>
</feature>
<evidence type="ECO:0000256" key="1">
    <source>
        <dbReference type="SAM" id="Coils"/>
    </source>
</evidence>
<accession>A0A182Q2H2</accession>
<evidence type="ECO:0000313" key="4">
    <source>
        <dbReference type="Proteomes" id="UP000075886"/>
    </source>
</evidence>
<evidence type="ECO:0000256" key="2">
    <source>
        <dbReference type="SAM" id="MobiDB-lite"/>
    </source>
</evidence>
<name>A0A182Q2H2_9DIPT</name>
<dbReference type="VEuPathDB" id="VectorBase:AFAF001781"/>
<reference evidence="3" key="2">
    <citation type="submission" date="2020-05" db="UniProtKB">
        <authorList>
            <consortium name="EnsemblMetazoa"/>
        </authorList>
    </citation>
    <scope>IDENTIFICATION</scope>
    <source>
        <strain evidence="3">FAR1</strain>
    </source>
</reference>
<feature type="compositionally biased region" description="Polar residues" evidence="2">
    <location>
        <begin position="536"/>
        <end position="547"/>
    </location>
</feature>
<feature type="compositionally biased region" description="Polar residues" evidence="2">
    <location>
        <begin position="693"/>
        <end position="703"/>
    </location>
</feature>
<sequence>MHSPFTASHALPFHVTANEPTTPDLMIRALHVKKAYENELRGLEKRYKRATKEHPLHPGLNAPGSPSILQHSVTIVYAGMLDRDPDPHLLTSTGYDYNFTGGAMVASTDSNALVTIFKATGTNLQDVEVLSIDTSKEKMLTLREVQHCPTGSSDPIHEIVFGLGAEDTFTLCTTNYRRQLQIWTVGTDDVECESLVDHQHTPHHKPRLNIRKDDDWSAVRWIESLSLVACLDRTQINFYTVKTRAKSNEQRLVYRGRSDFTAWTACCEQYCALEVTQPEELVFVASSHKIIVAKIMQKKCEDSATTSKRKFTVNVLLVFPHHLKQPPVYISHQRNAVSNNEVQHLVMFGNHLPHSYGVASFTCTNASESGPVYSTRHFPYHPPTFYDAYKLARTRGFCLSAYEPLRKRFFACQSGAILLKGPSTCFHILLQTSVGDLLHQHISLQLTEKKDATIVDEQKVPETLQRWHETLVNQAGRIAYRATSFKTLSKLRDLFNSPLEANDQLKQLIFLPEQQSKRKRRRKNPQESWLRDETETNNQQEQKTENYSESVSSSSSDDTVPSFVRRRRKKYGIQQPPPWEQTVEELLQYRDVLAPAMLGVWGIGDAAKPDAKSAIPEQIPTKLPPLADVHERVDSWVTMSADVATTTAEIKGIDSFLSPSQEPIIKRQKVDYEEQDFFSQTQSQSQTFVGTQLSQQPQSTTKSAVRRKAYTKGF</sequence>
<dbReference type="Proteomes" id="UP000075886">
    <property type="component" value="Unassembled WGS sequence"/>
</dbReference>
<keyword evidence="4" id="KW-1185">Reference proteome</keyword>
<reference evidence="4" key="1">
    <citation type="submission" date="2014-01" db="EMBL/GenBank/DDBJ databases">
        <title>The Genome Sequence of Anopheles farauti FAR1 (V2).</title>
        <authorList>
            <consortium name="The Broad Institute Genomics Platform"/>
            <person name="Neafsey D.E."/>
            <person name="Besansky N."/>
            <person name="Howell P."/>
            <person name="Walton C."/>
            <person name="Young S.K."/>
            <person name="Zeng Q."/>
            <person name="Gargeya S."/>
            <person name="Fitzgerald M."/>
            <person name="Haas B."/>
            <person name="Abouelleil A."/>
            <person name="Allen A.W."/>
            <person name="Alvarado L."/>
            <person name="Arachchi H.M."/>
            <person name="Berlin A.M."/>
            <person name="Chapman S.B."/>
            <person name="Gainer-Dewar J."/>
            <person name="Goldberg J."/>
            <person name="Griggs A."/>
            <person name="Gujja S."/>
            <person name="Hansen M."/>
            <person name="Howarth C."/>
            <person name="Imamovic A."/>
            <person name="Ireland A."/>
            <person name="Larimer J."/>
            <person name="McCowan C."/>
            <person name="Murphy C."/>
            <person name="Pearson M."/>
            <person name="Poon T.W."/>
            <person name="Priest M."/>
            <person name="Roberts A."/>
            <person name="Saif S."/>
            <person name="Shea T."/>
            <person name="Sisk P."/>
            <person name="Sykes S."/>
            <person name="Wortman J."/>
            <person name="Nusbaum C."/>
            <person name="Birren B."/>
        </authorList>
    </citation>
    <scope>NUCLEOTIDE SEQUENCE [LARGE SCALE GENOMIC DNA]</scope>
    <source>
        <strain evidence="4">FAR1</strain>
    </source>
</reference>
<protein>
    <submittedName>
        <fullName evidence="3">Uncharacterized protein</fullName>
    </submittedName>
</protein>
<organism evidence="3 4">
    <name type="scientific">Anopheles farauti</name>
    <dbReference type="NCBI Taxonomy" id="69004"/>
    <lineage>
        <taxon>Eukaryota</taxon>
        <taxon>Metazoa</taxon>
        <taxon>Ecdysozoa</taxon>
        <taxon>Arthropoda</taxon>
        <taxon>Hexapoda</taxon>
        <taxon>Insecta</taxon>
        <taxon>Pterygota</taxon>
        <taxon>Neoptera</taxon>
        <taxon>Endopterygota</taxon>
        <taxon>Diptera</taxon>
        <taxon>Nematocera</taxon>
        <taxon>Culicoidea</taxon>
        <taxon>Culicidae</taxon>
        <taxon>Anophelinae</taxon>
        <taxon>Anopheles</taxon>
    </lineage>
</organism>
<dbReference type="EMBL" id="AXCN02000208">
    <property type="status" value="NOT_ANNOTATED_CDS"/>
    <property type="molecule type" value="Genomic_DNA"/>
</dbReference>